<evidence type="ECO:0000256" key="3">
    <source>
        <dbReference type="ARBA" id="ARBA00023014"/>
    </source>
</evidence>
<evidence type="ECO:0000256" key="2">
    <source>
        <dbReference type="ARBA" id="ARBA00023004"/>
    </source>
</evidence>
<keyword evidence="6" id="KW-1185">Reference proteome</keyword>
<comment type="caution">
    <text evidence="5">The sequence shown here is derived from an EMBL/GenBank/DDBJ whole genome shotgun (WGS) entry which is preliminary data.</text>
</comment>
<keyword evidence="3" id="KW-0411">Iron-sulfur</keyword>
<evidence type="ECO:0000256" key="1">
    <source>
        <dbReference type="ARBA" id="ARBA00022723"/>
    </source>
</evidence>
<reference evidence="5 6" key="1">
    <citation type="submission" date="2024-09" db="EMBL/GenBank/DDBJ databases">
        <authorList>
            <person name="Sun Q."/>
            <person name="Mori K."/>
        </authorList>
    </citation>
    <scope>NUCLEOTIDE SEQUENCE [LARGE SCALE GENOMIC DNA]</scope>
    <source>
        <strain evidence="5 6">KCTC 23315</strain>
    </source>
</reference>
<dbReference type="RefSeq" id="WP_377239288.1">
    <property type="nucleotide sequence ID" value="NZ_JBHLXP010000001.1"/>
</dbReference>
<dbReference type="InterPro" id="IPR017896">
    <property type="entry name" value="4Fe4S_Fe-S-bd"/>
</dbReference>
<dbReference type="PROSITE" id="PS00198">
    <property type="entry name" value="4FE4S_FER_1"/>
    <property type="match status" value="1"/>
</dbReference>
<accession>A0ABV6B781</accession>
<dbReference type="SUPFAM" id="SSF54862">
    <property type="entry name" value="4Fe-4S ferredoxins"/>
    <property type="match status" value="1"/>
</dbReference>
<sequence length="71" mass="7616">MALQILEACINCDMCGPECPNSAISMQVVASGKKIYQIDTTLCTECEGFYPEPTCVQVCPIDVVVKVGVSK</sequence>
<dbReference type="InterPro" id="IPR047927">
    <property type="entry name" value="YfhL-like"/>
</dbReference>
<proteinExistence type="predicted"/>
<dbReference type="Proteomes" id="UP001589813">
    <property type="component" value="Unassembled WGS sequence"/>
</dbReference>
<dbReference type="Pfam" id="PF12838">
    <property type="entry name" value="Fer4_7"/>
    <property type="match status" value="1"/>
</dbReference>
<evidence type="ECO:0000259" key="4">
    <source>
        <dbReference type="PROSITE" id="PS51379"/>
    </source>
</evidence>
<dbReference type="NCBIfam" id="NF033683">
    <property type="entry name" value="di_4Fe-4S_YfhL"/>
    <property type="match status" value="1"/>
</dbReference>
<gene>
    <name evidence="5" type="ORF">ACFFJP_00320</name>
</gene>
<keyword evidence="2" id="KW-0408">Iron</keyword>
<keyword evidence="1" id="KW-0479">Metal-binding</keyword>
<organism evidence="5 6">
    <name type="scientific">Rheinheimera tilapiae</name>
    <dbReference type="NCBI Taxonomy" id="875043"/>
    <lineage>
        <taxon>Bacteria</taxon>
        <taxon>Pseudomonadati</taxon>
        <taxon>Pseudomonadota</taxon>
        <taxon>Gammaproteobacteria</taxon>
        <taxon>Chromatiales</taxon>
        <taxon>Chromatiaceae</taxon>
        <taxon>Rheinheimera</taxon>
    </lineage>
</organism>
<evidence type="ECO:0000313" key="6">
    <source>
        <dbReference type="Proteomes" id="UP001589813"/>
    </source>
</evidence>
<evidence type="ECO:0000313" key="5">
    <source>
        <dbReference type="EMBL" id="MFC0046726.1"/>
    </source>
</evidence>
<dbReference type="PROSITE" id="PS51379">
    <property type="entry name" value="4FE4S_FER_2"/>
    <property type="match status" value="1"/>
</dbReference>
<dbReference type="InterPro" id="IPR017900">
    <property type="entry name" value="4Fe4S_Fe_S_CS"/>
</dbReference>
<dbReference type="Gene3D" id="3.30.70.20">
    <property type="match status" value="1"/>
</dbReference>
<feature type="domain" description="4Fe-4S ferredoxin-type" evidence="4">
    <location>
        <begin position="1"/>
        <end position="29"/>
    </location>
</feature>
<dbReference type="EMBL" id="JBHLXP010000001">
    <property type="protein sequence ID" value="MFC0046726.1"/>
    <property type="molecule type" value="Genomic_DNA"/>
</dbReference>
<protein>
    <submittedName>
        <fullName evidence="5">YfhL family 4Fe-4S dicluster ferredoxin</fullName>
    </submittedName>
</protein>
<name>A0ABV6B781_9GAMM</name>